<dbReference type="EMBL" id="MU004202">
    <property type="protein sequence ID" value="KAF2488694.1"/>
    <property type="molecule type" value="Genomic_DNA"/>
</dbReference>
<protein>
    <submittedName>
        <fullName evidence="1">Uncharacterized protein</fullName>
    </submittedName>
</protein>
<proteinExistence type="predicted"/>
<name>A0A6A6Q9K2_9PEZI</name>
<dbReference type="PANTHER" id="PTHR38790:SF4">
    <property type="entry name" value="2EXR DOMAIN-CONTAINING PROTEIN"/>
    <property type="match status" value="1"/>
</dbReference>
<reference evidence="1" key="1">
    <citation type="journal article" date="2020" name="Stud. Mycol.">
        <title>101 Dothideomycetes genomes: a test case for predicting lifestyles and emergence of pathogens.</title>
        <authorList>
            <person name="Haridas S."/>
            <person name="Albert R."/>
            <person name="Binder M."/>
            <person name="Bloem J."/>
            <person name="Labutti K."/>
            <person name="Salamov A."/>
            <person name="Andreopoulos B."/>
            <person name="Baker S."/>
            <person name="Barry K."/>
            <person name="Bills G."/>
            <person name="Bluhm B."/>
            <person name="Cannon C."/>
            <person name="Castanera R."/>
            <person name="Culley D."/>
            <person name="Daum C."/>
            <person name="Ezra D."/>
            <person name="Gonzalez J."/>
            <person name="Henrissat B."/>
            <person name="Kuo A."/>
            <person name="Liang C."/>
            <person name="Lipzen A."/>
            <person name="Lutzoni F."/>
            <person name="Magnuson J."/>
            <person name="Mondo S."/>
            <person name="Nolan M."/>
            <person name="Ohm R."/>
            <person name="Pangilinan J."/>
            <person name="Park H.-J."/>
            <person name="Ramirez L."/>
            <person name="Alfaro M."/>
            <person name="Sun H."/>
            <person name="Tritt A."/>
            <person name="Yoshinaga Y."/>
            <person name="Zwiers L.-H."/>
            <person name="Turgeon B."/>
            <person name="Goodwin S."/>
            <person name="Spatafora J."/>
            <person name="Crous P."/>
            <person name="Grigoriev I."/>
        </authorList>
    </citation>
    <scope>NUCLEOTIDE SEQUENCE</scope>
    <source>
        <strain evidence="1">CBS 269.34</strain>
    </source>
</reference>
<accession>A0A6A6Q9K2</accession>
<organism evidence="1 2">
    <name type="scientific">Lophium mytilinum</name>
    <dbReference type="NCBI Taxonomy" id="390894"/>
    <lineage>
        <taxon>Eukaryota</taxon>
        <taxon>Fungi</taxon>
        <taxon>Dikarya</taxon>
        <taxon>Ascomycota</taxon>
        <taxon>Pezizomycotina</taxon>
        <taxon>Dothideomycetes</taxon>
        <taxon>Pleosporomycetidae</taxon>
        <taxon>Mytilinidiales</taxon>
        <taxon>Mytilinidiaceae</taxon>
        <taxon>Lophium</taxon>
    </lineage>
</organism>
<sequence length="700" mass="79339">MHRKVKAVSQYEARDELEDAVHATVNAFNCIDLVHFANSVRVAIDPRDSKVLRKKALEARFELESPDWEATRYDGRAADEYHEKDKDDDDVGWVTREIAEDMPEEVEVEKPIPGSKNPLPHLWSAVVKGEATTASFDSQEEATITSSNCQEESIQNLDQEGEKVDLKWPWAYTLSLRLHRSGTEREVQARVHGQWIPLEEVLSTRPIVIDEPDTGNDARGYQQQWDWWHANGKAFELLKLPGEMRNTIYRELIGEVVYPYQFSKDGWSTTHFQTGSSGLLRSEYGTDGTFVKSEPGVVSPSDYGKHLQVLNGAGSLAGLLVSSKKVNEEVSSLMWKELEFRFQEGHRPYYGKITELERFMSSVSQQNLSAIRKVVIQGNPDDMLDFFKRATTGRESDRIRIGGAALRKFSRDLELEVRLPHRRYYNQRWDYGGDWHLKLRCWREVIGTVLWMGRRTLAHFDKVRLTGCLSPAVHELYLQLLDDIKHGRRTQIREADLKGTCIRVGFNHDECSQHACTEDWCVCQGVPKPQNQEGLPLAGSGRVKVPRARDQKSCYALKDLRDEQLSHNGGRNRRIILPRRKELGWAPSRDNTLGFETSQLGWKLVMEMKSHYTGGGKAVPFLLLPLSDSVSAGGMSARASIAPQGFGNAALAGRASLTSGIRSGLPGWTDSGRCVMPYILDGAEPRRKPRRIRNVTRNVR</sequence>
<dbReference type="AlphaFoldDB" id="A0A6A6Q9K2"/>
<evidence type="ECO:0000313" key="1">
    <source>
        <dbReference type="EMBL" id="KAF2488694.1"/>
    </source>
</evidence>
<dbReference type="OrthoDB" id="10471060at2759"/>
<dbReference type="PANTHER" id="PTHR38790">
    <property type="entry name" value="2EXR DOMAIN-CONTAINING PROTEIN-RELATED"/>
    <property type="match status" value="1"/>
</dbReference>
<evidence type="ECO:0000313" key="2">
    <source>
        <dbReference type="Proteomes" id="UP000799750"/>
    </source>
</evidence>
<keyword evidence="2" id="KW-1185">Reference proteome</keyword>
<dbReference type="Proteomes" id="UP000799750">
    <property type="component" value="Unassembled WGS sequence"/>
</dbReference>
<gene>
    <name evidence="1" type="ORF">BU16DRAFT_600988</name>
</gene>